<dbReference type="InterPro" id="IPR022296">
    <property type="entry name" value="Proteasome_asu_bac"/>
</dbReference>
<evidence type="ECO:0000256" key="3">
    <source>
        <dbReference type="PROSITE-ProRule" id="PRU00808"/>
    </source>
</evidence>
<dbReference type="EMBL" id="WJHE01000018">
    <property type="protein sequence ID" value="MST31208.1"/>
    <property type="molecule type" value="Genomic_DNA"/>
</dbReference>
<sequence length="253" mass="27481">MSMPWYVAPEQFMKDKADFARKNIARGRPLVAVVYDDGILICAENQSTSLHKVSEIYDRIAFAGVGRYNEFDQLRRSGVQHADIKGYQFSREDVDARSLANLYAQYMGNVFTHEMKPLEVEILVAEVGDRPGRDQLFHILYDGSVVDEDRSTVLGGEADAIAGRLDGSFRAGWGLAEALVGATRALEGPDRSVNPKDLEVAVLQRSNGRRAFRRLDQAEVQRLLTEGGAPGGEPDVNLPGGTAGGSAGGLPTG</sequence>
<evidence type="ECO:0000256" key="1">
    <source>
        <dbReference type="ARBA" id="ARBA00022490"/>
    </source>
</evidence>
<feature type="non-terminal residue" evidence="5">
    <location>
        <position position="253"/>
    </location>
</feature>
<organism evidence="5 6">
    <name type="scientific">Acidiferrimicrobium australe</name>
    <dbReference type="NCBI Taxonomy" id="2664430"/>
    <lineage>
        <taxon>Bacteria</taxon>
        <taxon>Bacillati</taxon>
        <taxon>Actinomycetota</taxon>
        <taxon>Acidimicrobiia</taxon>
        <taxon>Acidimicrobiales</taxon>
        <taxon>Acidimicrobiaceae</taxon>
        <taxon>Acidiferrimicrobium</taxon>
    </lineage>
</organism>
<dbReference type="GO" id="GO:0000502">
    <property type="term" value="C:proteasome complex"/>
    <property type="evidence" value="ECO:0007669"/>
    <property type="project" value="UniProtKB-KW"/>
</dbReference>
<evidence type="ECO:0000313" key="5">
    <source>
        <dbReference type="EMBL" id="MST31208.1"/>
    </source>
</evidence>
<keyword evidence="5" id="KW-0378">Hydrolase</keyword>
<feature type="compositionally biased region" description="Gly residues" evidence="4">
    <location>
        <begin position="241"/>
        <end position="253"/>
    </location>
</feature>
<dbReference type="InterPro" id="IPR001353">
    <property type="entry name" value="Proteasome_sua/b"/>
</dbReference>
<evidence type="ECO:0000256" key="4">
    <source>
        <dbReference type="SAM" id="MobiDB-lite"/>
    </source>
</evidence>
<dbReference type="NCBIfam" id="TIGR03691">
    <property type="entry name" value="20S_bact_alpha"/>
    <property type="match status" value="1"/>
</dbReference>
<keyword evidence="1" id="KW-0963">Cytoplasm</keyword>
<dbReference type="EC" id="3.4.25.1" evidence="5"/>
<dbReference type="Proteomes" id="UP000437736">
    <property type="component" value="Unassembled WGS sequence"/>
</dbReference>
<keyword evidence="2 3" id="KW-0647">Proteasome</keyword>
<dbReference type="InterPro" id="IPR029055">
    <property type="entry name" value="Ntn_hydrolases_N"/>
</dbReference>
<accession>A0ABW9QS33</accession>
<dbReference type="SUPFAM" id="SSF56235">
    <property type="entry name" value="N-terminal nucleophile aminohydrolases (Ntn hydrolases)"/>
    <property type="match status" value="1"/>
</dbReference>
<comment type="similarity">
    <text evidence="3">Belongs to the peptidase T1A family.</text>
</comment>
<evidence type="ECO:0000256" key="2">
    <source>
        <dbReference type="ARBA" id="ARBA00022942"/>
    </source>
</evidence>
<evidence type="ECO:0000313" key="6">
    <source>
        <dbReference type="Proteomes" id="UP000437736"/>
    </source>
</evidence>
<gene>
    <name evidence="5" type="primary">prcA</name>
    <name evidence="5" type="ORF">GHK86_00485</name>
</gene>
<dbReference type="Pfam" id="PF00227">
    <property type="entry name" value="Proteasome"/>
    <property type="match status" value="1"/>
</dbReference>
<dbReference type="InterPro" id="IPR023332">
    <property type="entry name" value="Proteasome_alpha-type"/>
</dbReference>
<name>A0ABW9QS33_9ACTN</name>
<protein>
    <submittedName>
        <fullName evidence="5">Proteasome subunit alpha</fullName>
        <ecNumber evidence="5">3.4.25.1</ecNumber>
    </submittedName>
</protein>
<reference evidence="5 6" key="1">
    <citation type="submission" date="2019-11" db="EMBL/GenBank/DDBJ databases">
        <title>Acidiferrimicrobium australis gen. nov., sp. nov., an acidophilic and obligately heterotrophic, member of the Actinobacteria that catalyses dissimilatory oxido- reduction of iron isolated from metal-rich acidic water in Chile.</title>
        <authorList>
            <person name="Gonzalez D."/>
            <person name="Huber K."/>
            <person name="Hedrich S."/>
            <person name="Rojas-Villalobos C."/>
            <person name="Quatrini R."/>
            <person name="Dinamarca M.A."/>
            <person name="Schwarz A."/>
            <person name="Canales C."/>
            <person name="Nancucheo I."/>
        </authorList>
    </citation>
    <scope>NUCLEOTIDE SEQUENCE [LARGE SCALE GENOMIC DNA]</scope>
    <source>
        <strain evidence="5 6">USS-CCA1</strain>
    </source>
</reference>
<dbReference type="GO" id="GO:0016787">
    <property type="term" value="F:hydrolase activity"/>
    <property type="evidence" value="ECO:0007669"/>
    <property type="project" value="UniProtKB-KW"/>
</dbReference>
<dbReference type="CDD" id="cd01906">
    <property type="entry name" value="proteasome_protease_HslV"/>
    <property type="match status" value="1"/>
</dbReference>
<keyword evidence="6" id="KW-1185">Reference proteome</keyword>
<feature type="region of interest" description="Disordered" evidence="4">
    <location>
        <begin position="225"/>
        <end position="253"/>
    </location>
</feature>
<dbReference type="PROSITE" id="PS51475">
    <property type="entry name" value="PROTEASOME_ALPHA_2"/>
    <property type="match status" value="1"/>
</dbReference>
<dbReference type="Gene3D" id="3.60.20.10">
    <property type="entry name" value="Glutamine Phosphoribosylpyrophosphate, subunit 1, domain 1"/>
    <property type="match status" value="1"/>
</dbReference>
<proteinExistence type="inferred from homology"/>
<comment type="caution">
    <text evidence="5">The sequence shown here is derived from an EMBL/GenBank/DDBJ whole genome shotgun (WGS) entry which is preliminary data.</text>
</comment>